<evidence type="ECO:0000313" key="9">
    <source>
        <dbReference type="EMBL" id="PMC58802.1"/>
    </source>
</evidence>
<feature type="binding site" evidence="6">
    <location>
        <position position="330"/>
    </location>
    <ligand>
        <name>Mn(2+)</name>
        <dbReference type="ChEBI" id="CHEBI:29035"/>
        <label>1</label>
    </ligand>
</feature>
<dbReference type="PANTHER" id="PTHR47618">
    <property type="entry name" value="BIFUNCTIONAL OLIGORIBONUCLEASE AND PAP PHOSPHATASE NRNA"/>
    <property type="match status" value="1"/>
</dbReference>
<keyword evidence="6" id="KW-0479">Metal-binding</keyword>
<dbReference type="InterPro" id="IPR049553">
    <property type="entry name" value="GdpP-like_PAS"/>
</dbReference>
<keyword evidence="6" id="KW-0464">Manganese</keyword>
<dbReference type="InterPro" id="IPR003156">
    <property type="entry name" value="DHHA1_dom"/>
</dbReference>
<dbReference type="InterPro" id="IPR051319">
    <property type="entry name" value="Oligoribo/pAp-PDE_c-di-AMP_PDE"/>
</dbReference>
<dbReference type="InterPro" id="IPR001667">
    <property type="entry name" value="DDH_dom"/>
</dbReference>
<evidence type="ECO:0000256" key="7">
    <source>
        <dbReference type="SAM" id="Phobius"/>
    </source>
</evidence>
<name>A0A2N6SP23_9LACT</name>
<dbReference type="GO" id="GO:0046872">
    <property type="term" value="F:metal ion binding"/>
    <property type="evidence" value="ECO:0007669"/>
    <property type="project" value="UniProtKB-KW"/>
</dbReference>
<comment type="caution">
    <text evidence="9">The sequence shown here is derived from an EMBL/GenBank/DDBJ whole genome shotgun (WGS) entry which is preliminary data.</text>
</comment>
<gene>
    <name evidence="9" type="ORF">CJ205_02465</name>
</gene>
<dbReference type="GO" id="GO:0003676">
    <property type="term" value="F:nucleic acid binding"/>
    <property type="evidence" value="ECO:0007669"/>
    <property type="project" value="InterPro"/>
</dbReference>
<dbReference type="InterPro" id="IPR038763">
    <property type="entry name" value="DHH_sf"/>
</dbReference>
<evidence type="ECO:0000256" key="5">
    <source>
        <dbReference type="ARBA" id="ARBA00023136"/>
    </source>
</evidence>
<dbReference type="Pfam" id="PF02272">
    <property type="entry name" value="DHHA1"/>
    <property type="match status" value="1"/>
</dbReference>
<accession>A0A2N6SP23</accession>
<dbReference type="AlphaFoldDB" id="A0A2N6SP23"/>
<dbReference type="Gene3D" id="3.30.70.270">
    <property type="match status" value="1"/>
</dbReference>
<keyword evidence="2" id="KW-1003">Cell membrane</keyword>
<feature type="transmembrane region" description="Helical" evidence="7">
    <location>
        <begin position="12"/>
        <end position="34"/>
    </location>
</feature>
<dbReference type="PIRSF" id="PIRSF026583">
    <property type="entry name" value="YybT"/>
    <property type="match status" value="1"/>
</dbReference>
<keyword evidence="3 7" id="KW-0812">Transmembrane</keyword>
<evidence type="ECO:0000256" key="2">
    <source>
        <dbReference type="ARBA" id="ARBA00022475"/>
    </source>
</evidence>
<dbReference type="FunFam" id="3.90.1640.10:FF:000002">
    <property type="entry name" value="Cyclic-di-AMP phosphodiesterase"/>
    <property type="match status" value="1"/>
</dbReference>
<dbReference type="GO" id="GO:0005886">
    <property type="term" value="C:plasma membrane"/>
    <property type="evidence" value="ECO:0007669"/>
    <property type="project" value="UniProtKB-SubCell"/>
</dbReference>
<proteinExistence type="predicted"/>
<keyword evidence="5 7" id="KW-0472">Membrane</keyword>
<feature type="binding site" evidence="6">
    <location>
        <position position="401"/>
    </location>
    <ligand>
        <name>Mn(2+)</name>
        <dbReference type="ChEBI" id="CHEBI:29035"/>
        <label>2</label>
    </ligand>
</feature>
<feature type="domain" description="GGDEF" evidence="8">
    <location>
        <begin position="151"/>
        <end position="282"/>
    </location>
</feature>
<dbReference type="Gene3D" id="3.90.1640.10">
    <property type="entry name" value="inorganic pyrophosphatase (n-terminal core)"/>
    <property type="match status" value="1"/>
</dbReference>
<organism evidence="9 10">
    <name type="scientific">Dolosicoccus paucivorans</name>
    <dbReference type="NCBI Taxonomy" id="84521"/>
    <lineage>
        <taxon>Bacteria</taxon>
        <taxon>Bacillati</taxon>
        <taxon>Bacillota</taxon>
        <taxon>Bacilli</taxon>
        <taxon>Lactobacillales</taxon>
        <taxon>Aerococcaceae</taxon>
        <taxon>Dolosicoccus</taxon>
    </lineage>
</organism>
<dbReference type="InterPro" id="IPR014528">
    <property type="entry name" value="GdpP/PdeA"/>
</dbReference>
<keyword evidence="10" id="KW-1185">Reference proteome</keyword>
<dbReference type="SUPFAM" id="SSF64182">
    <property type="entry name" value="DHH phosphoesterases"/>
    <property type="match status" value="1"/>
</dbReference>
<feature type="binding site" evidence="6">
    <location>
        <position position="326"/>
    </location>
    <ligand>
        <name>Mn(2+)</name>
        <dbReference type="ChEBI" id="CHEBI:29035"/>
        <label>1</label>
    </ligand>
</feature>
<dbReference type="Pfam" id="PF01368">
    <property type="entry name" value="DHH"/>
    <property type="match status" value="1"/>
</dbReference>
<protein>
    <submittedName>
        <fullName evidence="9">RNA-binding protein</fullName>
    </submittedName>
</protein>
<dbReference type="InterPro" id="IPR029787">
    <property type="entry name" value="Nucleotide_cyclase"/>
</dbReference>
<dbReference type="PANTHER" id="PTHR47618:SF2">
    <property type="entry name" value="CYCLIC-DI-AMP PHOSPHODIESTERASE GDPP"/>
    <property type="match status" value="1"/>
</dbReference>
<dbReference type="Gene3D" id="3.30.450.20">
    <property type="entry name" value="PAS domain"/>
    <property type="match status" value="1"/>
</dbReference>
<dbReference type="Pfam" id="PF24898">
    <property type="entry name" value="GGDEF_GdpP"/>
    <property type="match status" value="1"/>
</dbReference>
<evidence type="ECO:0000313" key="10">
    <source>
        <dbReference type="Proteomes" id="UP000235682"/>
    </source>
</evidence>
<dbReference type="SUPFAM" id="SSF55073">
    <property type="entry name" value="Nucleotide cyclase"/>
    <property type="match status" value="1"/>
</dbReference>
<dbReference type="Gene3D" id="3.10.310.30">
    <property type="match status" value="1"/>
</dbReference>
<evidence type="ECO:0000259" key="8">
    <source>
        <dbReference type="PROSITE" id="PS50887"/>
    </source>
</evidence>
<dbReference type="InterPro" id="IPR043128">
    <property type="entry name" value="Rev_trsase/Diguanyl_cyclase"/>
</dbReference>
<dbReference type="Proteomes" id="UP000235682">
    <property type="component" value="Unassembled WGS sequence"/>
</dbReference>
<keyword evidence="4 7" id="KW-1133">Transmembrane helix</keyword>
<sequence length="634" mass="72224">MLIAFFWKWQIGLLMLILVIAFVAIFVVNVNGFLEEFNALASKLTEDVQAAEEDSLYRSPIAVLLYDQEYRVKWVNPSLQQIFGQQNLLGELLANLDEHIHDILDVPTDKRWHLIFFKDRYYRVLHNPEKQAFYLIDFTIEQDAIEKRKYDQLVFGYLYLDDYNEIIESMDDQQAARYESDLISELNNWTKARQIYIKRIDDERFILLFNLKTLKQLEDEKFIHINQIRESSDARNVPISISLGIAYPSSDEYSIDELAKQASLNLDLALGRGGDQVVVRAKDDKARFYGGKTNPSERRTSIRSKLVYQALLNSIEQADQVLISGHKIPDMDSMGAALGIHKIVTQMKKPARVVVNEAEFNNDIMHLVASPVVQKNWAQYFVTHEEAKEFMTDRTLVILVDHHRPSLSEAQDLLEGHDVVIIDHHRRSEEFPSQTVLTYIEPYASSTSELVTEFFSNERDTTNVLNKFEATALLAGIIVDTNNFTLRTGSRTFDAASYLKSRGADTTQIQRMLKEDLSFIKVRNDLIEQTEYLGKGKAVSVAPDDEIYDNIVAAQTADLMLSLTDVEASFVIYRRSDTSVGISARSLGTINVQTTMEKLGGGGHLSNAATQMSDVSVEEAYQALIDVLKEQEEI</sequence>
<dbReference type="EMBL" id="PNHE01000006">
    <property type="protein sequence ID" value="PMC58802.1"/>
    <property type="molecule type" value="Genomic_DNA"/>
</dbReference>
<dbReference type="SMART" id="SM00267">
    <property type="entry name" value="GGDEF"/>
    <property type="match status" value="1"/>
</dbReference>
<dbReference type="Pfam" id="PF21370">
    <property type="entry name" value="PAS_GdpP"/>
    <property type="match status" value="1"/>
</dbReference>
<evidence type="ECO:0000256" key="4">
    <source>
        <dbReference type="ARBA" id="ARBA00022989"/>
    </source>
</evidence>
<feature type="binding site" evidence="6">
    <location>
        <position position="332"/>
    </location>
    <ligand>
        <name>Mn(2+)</name>
        <dbReference type="ChEBI" id="CHEBI:29035"/>
        <label>2</label>
    </ligand>
</feature>
<evidence type="ECO:0000256" key="6">
    <source>
        <dbReference type="PIRSR" id="PIRSR026583-50"/>
    </source>
</evidence>
<reference evidence="9 10" key="1">
    <citation type="submission" date="2017-09" db="EMBL/GenBank/DDBJ databases">
        <title>Bacterial strain isolated from the female urinary microbiota.</title>
        <authorList>
            <person name="Thomas-White K."/>
            <person name="Kumar N."/>
            <person name="Forster S."/>
            <person name="Putonti C."/>
            <person name="Lawley T."/>
            <person name="Wolfe A.J."/>
        </authorList>
    </citation>
    <scope>NUCLEOTIDE SEQUENCE [LARGE SCALE GENOMIC DNA]</scope>
    <source>
        <strain evidence="9 10">UMB0852</strain>
    </source>
</reference>
<feature type="binding site" evidence="6">
    <location>
        <position position="401"/>
    </location>
    <ligand>
        <name>Mn(2+)</name>
        <dbReference type="ChEBI" id="CHEBI:29035"/>
        <label>1</label>
    </ligand>
</feature>
<feature type="binding site" evidence="6">
    <location>
        <position position="480"/>
    </location>
    <ligand>
        <name>Mn(2+)</name>
        <dbReference type="ChEBI" id="CHEBI:29035"/>
        <label>2</label>
    </ligand>
</feature>
<dbReference type="STRING" id="84521.SAMN04487994_100930"/>
<comment type="cofactor">
    <cofactor evidence="6">
        <name>Mn(2+)</name>
        <dbReference type="ChEBI" id="CHEBI:29035"/>
    </cofactor>
    <text evidence="6">For phosphodiesterase activity, probably binds 2 Mn(2+) per subunit.</text>
</comment>
<evidence type="ECO:0000256" key="3">
    <source>
        <dbReference type="ARBA" id="ARBA00022692"/>
    </source>
</evidence>
<feature type="binding site" evidence="6">
    <location>
        <position position="424"/>
    </location>
    <ligand>
        <name>Mn(2+)</name>
        <dbReference type="ChEBI" id="CHEBI:29035"/>
        <label>2</label>
    </ligand>
</feature>
<dbReference type="PROSITE" id="PS50887">
    <property type="entry name" value="GGDEF"/>
    <property type="match status" value="1"/>
</dbReference>
<evidence type="ECO:0000256" key="1">
    <source>
        <dbReference type="ARBA" id="ARBA00004651"/>
    </source>
</evidence>
<dbReference type="InterPro" id="IPR000160">
    <property type="entry name" value="GGDEF_dom"/>
</dbReference>
<comment type="subcellular location">
    <subcellularLocation>
        <location evidence="1">Cell membrane</location>
        <topology evidence="1">Multi-pass membrane protein</topology>
    </subcellularLocation>
</comment>